<protein>
    <submittedName>
        <fullName evidence="1">Uncharacterized protein</fullName>
    </submittedName>
</protein>
<feature type="non-terminal residue" evidence="1">
    <location>
        <position position="67"/>
    </location>
</feature>
<accession>A0A8J2NU68</accession>
<evidence type="ECO:0000313" key="2">
    <source>
        <dbReference type="Proteomes" id="UP000708208"/>
    </source>
</evidence>
<gene>
    <name evidence="1" type="ORF">AFUS01_LOCUS7931</name>
</gene>
<reference evidence="1" key="1">
    <citation type="submission" date="2021-06" db="EMBL/GenBank/DDBJ databases">
        <authorList>
            <person name="Hodson N. C."/>
            <person name="Mongue J. A."/>
            <person name="Jaron S. K."/>
        </authorList>
    </citation>
    <scope>NUCLEOTIDE SEQUENCE</scope>
</reference>
<sequence>MVEEILTVAMELSSTPVMGLETMGHHMEAIAIILEKQAVMEAPTTIMEALAVPTEAPGQHIQALEAQ</sequence>
<proteinExistence type="predicted"/>
<evidence type="ECO:0000313" key="1">
    <source>
        <dbReference type="EMBL" id="CAG7718547.1"/>
    </source>
</evidence>
<comment type="caution">
    <text evidence="1">The sequence shown here is derived from an EMBL/GenBank/DDBJ whole genome shotgun (WGS) entry which is preliminary data.</text>
</comment>
<dbReference type="EMBL" id="CAJVCH010054189">
    <property type="protein sequence ID" value="CAG7718547.1"/>
    <property type="molecule type" value="Genomic_DNA"/>
</dbReference>
<name>A0A8J2NU68_9HEXA</name>
<organism evidence="1 2">
    <name type="scientific">Allacma fusca</name>
    <dbReference type="NCBI Taxonomy" id="39272"/>
    <lineage>
        <taxon>Eukaryota</taxon>
        <taxon>Metazoa</taxon>
        <taxon>Ecdysozoa</taxon>
        <taxon>Arthropoda</taxon>
        <taxon>Hexapoda</taxon>
        <taxon>Collembola</taxon>
        <taxon>Symphypleona</taxon>
        <taxon>Sminthuridae</taxon>
        <taxon>Allacma</taxon>
    </lineage>
</organism>
<dbReference type="AlphaFoldDB" id="A0A8J2NU68"/>
<keyword evidence="2" id="KW-1185">Reference proteome</keyword>
<dbReference type="Proteomes" id="UP000708208">
    <property type="component" value="Unassembled WGS sequence"/>
</dbReference>